<dbReference type="InterPro" id="IPR037066">
    <property type="entry name" value="Plug_dom_sf"/>
</dbReference>
<dbReference type="PANTHER" id="PTHR47234:SF1">
    <property type="entry name" value="TONB-DEPENDENT RECEPTOR"/>
    <property type="match status" value="1"/>
</dbReference>
<dbReference type="SUPFAM" id="SSF56935">
    <property type="entry name" value="Porins"/>
    <property type="match status" value="1"/>
</dbReference>
<organism evidence="15 16">
    <name type="scientific">Massilia terrae</name>
    <dbReference type="NCBI Taxonomy" id="1811224"/>
    <lineage>
        <taxon>Bacteria</taxon>
        <taxon>Pseudomonadati</taxon>
        <taxon>Pseudomonadota</taxon>
        <taxon>Betaproteobacteria</taxon>
        <taxon>Burkholderiales</taxon>
        <taxon>Oxalobacteraceae</taxon>
        <taxon>Telluria group</taxon>
        <taxon>Massilia</taxon>
    </lineage>
</organism>
<evidence type="ECO:0000256" key="7">
    <source>
        <dbReference type="ARBA" id="ARBA00023136"/>
    </source>
</evidence>
<accession>A0ABT2D4A8</accession>
<evidence type="ECO:0000313" key="16">
    <source>
        <dbReference type="Proteomes" id="UP001204621"/>
    </source>
</evidence>
<feature type="chain" id="PRO_5046270638" evidence="12">
    <location>
        <begin position="47"/>
        <end position="980"/>
    </location>
</feature>
<gene>
    <name evidence="15" type="ORF">NX778_21245</name>
</gene>
<dbReference type="PANTHER" id="PTHR47234">
    <property type="match status" value="1"/>
</dbReference>
<evidence type="ECO:0000256" key="8">
    <source>
        <dbReference type="ARBA" id="ARBA00023170"/>
    </source>
</evidence>
<dbReference type="Proteomes" id="UP001204621">
    <property type="component" value="Unassembled WGS sequence"/>
</dbReference>
<sequence length="980" mass="103537">MKSSSTKTSKAARAAQAAAGTQLPFKHSTIAFAIMCALGLPGAAMAQSAPAPADSTSVAPPAAPTSDVVPEVVITGSQIRGVSAAGSKTVVLDHDALLQTGYNNPIDVLKTVPIVQGLGYDDSLHTAQNGQANVQRGSTISLRGLSSSATLLLIDGRRIAPTGNVTTFTEANQLPVSMIERIDVVADGASAIYGSDAIAGVVNYITRKSYEGIEVTPRYTHTHGFDEKGASVVAGHSFQLGGLGKLSAVFSIDHDERGAMLSSSSPFLMQNLTPFGGLDNRIRTNLASSAAPGNIVVAGTTQNPTLPGAGTFTWYGVPPGYSGTGLTGASLLKNQPNLLDAGYYTDYLPDTRRNQASLNLNLQIDRDTKAYYQGYYNRRESTTLGLVQPTATLTLPASSPYYIPGVPGVAAGAPETISVSFQKDVGRGIIPLGGHVIASNAGHTLGVQHDFANKWRAEAIYTWTNSHTCANCVPALNGNIDTVKLQGALNDGSFNPFSSTPASKDVLSRFLVAGSDQNRVAMQQASLRFDGPLFSLPGGMVRAAVGAESLYIEQARASIGIKATSDTIGAFGSRRINALYGELSVPVVGEANALPLVRRFNLNLAARTQRYSDVGTTSNPKVGFVWGVTNDLSLRGAAGTSFRAPDLTDANVTFFSSVSTQLVANNANDPNIPLSNTSTKQSYVLRLGGSNPALTPEKAKNFSFGGDYKPWFVDGLRLGASLYQIEYENQIIGLQTVSSSFLASAANRATYAPYITPAAQPAGCIPGNRSTYNPIYAAAFASPSLSTPDESNACRLTALFTARNTNAAHTTQNGFDLDFGYETDTRIGHLNADLNATKILHNKVHVTASAPETKDLDRINTPISRRGRADIGWSDGPWNATLAMNYVGSYLNDLPITIGGVTQPKAQIPAWKTYDLALSYRVAKRAGWMSGMRASLNIQNLFNRNPPVVLSTNNNAAFAFDPQSANVLGRIISVQVSKAF</sequence>
<dbReference type="PROSITE" id="PS52016">
    <property type="entry name" value="TONB_DEPENDENT_REC_3"/>
    <property type="match status" value="1"/>
</dbReference>
<dbReference type="Pfam" id="PF07715">
    <property type="entry name" value="Plug"/>
    <property type="match status" value="1"/>
</dbReference>
<keyword evidence="3 10" id="KW-0813">Transport</keyword>
<evidence type="ECO:0000259" key="14">
    <source>
        <dbReference type="Pfam" id="PF07715"/>
    </source>
</evidence>
<dbReference type="Gene3D" id="2.170.130.10">
    <property type="entry name" value="TonB-dependent receptor, plug domain"/>
    <property type="match status" value="1"/>
</dbReference>
<keyword evidence="6 11" id="KW-0798">TonB box</keyword>
<evidence type="ECO:0000256" key="10">
    <source>
        <dbReference type="PROSITE-ProRule" id="PRU01360"/>
    </source>
</evidence>
<dbReference type="InterPro" id="IPR036942">
    <property type="entry name" value="Beta-barrel_TonB_sf"/>
</dbReference>
<keyword evidence="9 10" id="KW-0998">Cell outer membrane</keyword>
<keyword evidence="16" id="KW-1185">Reference proteome</keyword>
<evidence type="ECO:0000259" key="13">
    <source>
        <dbReference type="Pfam" id="PF00593"/>
    </source>
</evidence>
<dbReference type="RefSeq" id="WP_258813800.1">
    <property type="nucleotide sequence ID" value="NZ_JANUGU010000009.1"/>
</dbReference>
<dbReference type="InterPro" id="IPR000531">
    <property type="entry name" value="Beta-barrel_TonB"/>
</dbReference>
<proteinExistence type="inferred from homology"/>
<evidence type="ECO:0000256" key="6">
    <source>
        <dbReference type="ARBA" id="ARBA00023077"/>
    </source>
</evidence>
<comment type="caution">
    <text evidence="15">The sequence shown here is derived from an EMBL/GenBank/DDBJ whole genome shotgun (WGS) entry which is preliminary data.</text>
</comment>
<dbReference type="Pfam" id="PF00593">
    <property type="entry name" value="TonB_dep_Rec_b-barrel"/>
    <property type="match status" value="1"/>
</dbReference>
<dbReference type="InterPro" id="IPR039426">
    <property type="entry name" value="TonB-dep_rcpt-like"/>
</dbReference>
<evidence type="ECO:0000256" key="5">
    <source>
        <dbReference type="ARBA" id="ARBA00022692"/>
    </source>
</evidence>
<evidence type="ECO:0000256" key="2">
    <source>
        <dbReference type="ARBA" id="ARBA00009810"/>
    </source>
</evidence>
<dbReference type="Gene3D" id="2.40.170.20">
    <property type="entry name" value="TonB-dependent receptor, beta-barrel domain"/>
    <property type="match status" value="1"/>
</dbReference>
<evidence type="ECO:0000256" key="4">
    <source>
        <dbReference type="ARBA" id="ARBA00022452"/>
    </source>
</evidence>
<evidence type="ECO:0000313" key="15">
    <source>
        <dbReference type="EMBL" id="MCS0660606.1"/>
    </source>
</evidence>
<feature type="domain" description="TonB-dependent receptor-like beta-barrel" evidence="13">
    <location>
        <begin position="440"/>
        <end position="941"/>
    </location>
</feature>
<evidence type="ECO:0000256" key="12">
    <source>
        <dbReference type="SAM" id="SignalP"/>
    </source>
</evidence>
<keyword evidence="8 15" id="KW-0675">Receptor</keyword>
<keyword evidence="5 10" id="KW-0812">Transmembrane</keyword>
<comment type="similarity">
    <text evidence="2 10 11">Belongs to the TonB-dependent receptor family.</text>
</comment>
<evidence type="ECO:0000256" key="1">
    <source>
        <dbReference type="ARBA" id="ARBA00004571"/>
    </source>
</evidence>
<keyword evidence="12" id="KW-0732">Signal</keyword>
<name>A0ABT2D4A8_9BURK</name>
<comment type="subcellular location">
    <subcellularLocation>
        <location evidence="1 10">Cell outer membrane</location>
        <topology evidence="1 10">Multi-pass membrane protein</topology>
    </subcellularLocation>
</comment>
<feature type="signal peptide" evidence="12">
    <location>
        <begin position="1"/>
        <end position="46"/>
    </location>
</feature>
<evidence type="ECO:0000256" key="9">
    <source>
        <dbReference type="ARBA" id="ARBA00023237"/>
    </source>
</evidence>
<keyword evidence="4 10" id="KW-1134">Transmembrane beta strand</keyword>
<keyword evidence="7 10" id="KW-0472">Membrane</keyword>
<evidence type="ECO:0000256" key="3">
    <source>
        <dbReference type="ARBA" id="ARBA00022448"/>
    </source>
</evidence>
<dbReference type="EMBL" id="JANUGU010000009">
    <property type="protein sequence ID" value="MCS0660606.1"/>
    <property type="molecule type" value="Genomic_DNA"/>
</dbReference>
<protein>
    <submittedName>
        <fullName evidence="15">TonB-dependent receptor</fullName>
    </submittedName>
</protein>
<dbReference type="InterPro" id="IPR012910">
    <property type="entry name" value="Plug_dom"/>
</dbReference>
<reference evidence="15 16" key="1">
    <citation type="submission" date="2022-08" db="EMBL/GenBank/DDBJ databases">
        <title>Reclassification of Massilia species as members of the genera Telluria, Duganella, Pseudoduganella, Mokoshia gen. nov. and Zemynaea gen. nov. using orthogonal and non-orthogonal genome-based approaches.</title>
        <authorList>
            <person name="Bowman J.P."/>
        </authorList>
    </citation>
    <scope>NUCLEOTIDE SEQUENCE [LARGE SCALE GENOMIC DNA]</scope>
    <source>
        <strain evidence="15 16">JCM 31606</strain>
    </source>
</reference>
<feature type="domain" description="TonB-dependent receptor plug" evidence="14">
    <location>
        <begin position="88"/>
        <end position="201"/>
    </location>
</feature>
<evidence type="ECO:0000256" key="11">
    <source>
        <dbReference type="RuleBase" id="RU003357"/>
    </source>
</evidence>